<dbReference type="InterPro" id="IPR037465">
    <property type="entry name" value="YlxR"/>
</dbReference>
<dbReference type="SUPFAM" id="SSF64376">
    <property type="entry name" value="YlxR-like"/>
    <property type="match status" value="1"/>
</dbReference>
<dbReference type="NCBIfam" id="NF006622">
    <property type="entry name" value="PRK09190.1"/>
    <property type="match status" value="1"/>
</dbReference>
<feature type="domain" description="YlxR" evidence="2">
    <location>
        <begin position="27"/>
        <end position="96"/>
    </location>
</feature>
<dbReference type="EMBL" id="DROP01000243">
    <property type="protein sequence ID" value="HHI89017.1"/>
    <property type="molecule type" value="Genomic_DNA"/>
</dbReference>
<dbReference type="CDD" id="cd00279">
    <property type="entry name" value="YlxR"/>
    <property type="match status" value="1"/>
</dbReference>
<dbReference type="Proteomes" id="UP000885806">
    <property type="component" value="Unassembled WGS sequence"/>
</dbReference>
<evidence type="ECO:0000256" key="1">
    <source>
        <dbReference type="SAM" id="MobiDB-lite"/>
    </source>
</evidence>
<accession>A0A7V5NXI0</accession>
<feature type="region of interest" description="Disordered" evidence="1">
    <location>
        <begin position="1"/>
        <end position="34"/>
    </location>
</feature>
<organism evidence="3">
    <name type="scientific">Hellea balneolensis</name>
    <dbReference type="NCBI Taxonomy" id="287478"/>
    <lineage>
        <taxon>Bacteria</taxon>
        <taxon>Pseudomonadati</taxon>
        <taxon>Pseudomonadota</taxon>
        <taxon>Alphaproteobacteria</taxon>
        <taxon>Maricaulales</taxon>
        <taxon>Robiginitomaculaceae</taxon>
        <taxon>Hellea</taxon>
    </lineage>
</organism>
<dbReference type="PANTHER" id="PTHR34215">
    <property type="entry name" value="BLL0784 PROTEIN"/>
    <property type="match status" value="1"/>
</dbReference>
<dbReference type="SUPFAM" id="SSF55315">
    <property type="entry name" value="L30e-like"/>
    <property type="match status" value="1"/>
</dbReference>
<dbReference type="Gene3D" id="3.30.1330.30">
    <property type="match status" value="1"/>
</dbReference>
<dbReference type="Pfam" id="PF04296">
    <property type="entry name" value="YlxR"/>
    <property type="match status" value="1"/>
</dbReference>
<dbReference type="Gene3D" id="3.30.1230.10">
    <property type="entry name" value="YlxR-like"/>
    <property type="match status" value="1"/>
</dbReference>
<dbReference type="InterPro" id="IPR007393">
    <property type="entry name" value="YlxR_dom"/>
</dbReference>
<dbReference type="PANTHER" id="PTHR34215:SF1">
    <property type="entry name" value="YLXR DOMAIN-CONTAINING PROTEIN"/>
    <property type="match status" value="1"/>
</dbReference>
<evidence type="ECO:0000313" key="3">
    <source>
        <dbReference type="EMBL" id="HHI89017.1"/>
    </source>
</evidence>
<comment type="caution">
    <text evidence="3">The sequence shown here is derived from an EMBL/GenBank/DDBJ whole genome shotgun (WGS) entry which is preliminary data.</text>
</comment>
<name>A0A7V5NXI0_9PROT</name>
<dbReference type="AlphaFoldDB" id="A0A7V5NXI0"/>
<evidence type="ECO:0000259" key="2">
    <source>
        <dbReference type="Pfam" id="PF04296"/>
    </source>
</evidence>
<dbReference type="InterPro" id="IPR035931">
    <property type="entry name" value="YlxR-like_sf"/>
</dbReference>
<protein>
    <submittedName>
        <fullName evidence="3">RNA-binding protein</fullName>
    </submittedName>
</protein>
<gene>
    <name evidence="3" type="ORF">ENK01_03605</name>
</gene>
<reference evidence="3" key="1">
    <citation type="journal article" date="2020" name="mSystems">
        <title>Genome- and Community-Level Interaction Insights into Carbon Utilization and Element Cycling Functions of Hydrothermarchaeota in Hydrothermal Sediment.</title>
        <authorList>
            <person name="Zhou Z."/>
            <person name="Liu Y."/>
            <person name="Xu W."/>
            <person name="Pan J."/>
            <person name="Luo Z.H."/>
            <person name="Li M."/>
        </authorList>
    </citation>
    <scope>NUCLEOTIDE SEQUENCE [LARGE SCALE GENOMIC DNA]</scope>
    <source>
        <strain evidence="3">HyVt-538</strain>
    </source>
</reference>
<dbReference type="InterPro" id="IPR029064">
    <property type="entry name" value="Ribosomal_eL30-like_sf"/>
</dbReference>
<proteinExistence type="predicted"/>
<sequence length="236" mass="25908">MSTITDINPETEAKKQAGSHGHKPRERRCIASGEGKSPENMLRFVLSPEGEVVADVFGKLPGRGVWMTPDRSSLEKALKTGAFARGFKRKVKVPFNLEDQIVAGLKSRILGLIKMARRAGLLESGFDNVRNCARTGELAIRIEARDGRKDGRAKIRVITKAIANELEEEPPLLIGCFDSQELGQVLGRDTLVHAGVRRSALATTLAHESRRLAGFIPLIPLEWPDIAHEAQDSGRM</sequence>